<keyword evidence="3" id="KW-0489">Methyltransferase</keyword>
<keyword evidence="3" id="KW-0808">Transferase</keyword>
<sequence>MSTPTSNIAAAPEPAAVPPPPPPPRRRLGWARGLLAPVLGPLASYARRYLQASVEHELRQTQGRLQTVSSDLAALSSDLAMVSADLHAMGRRLELSLEQNAQLAAALTRLETRAGRSGEAIEALPALLGPRLDELEIKLRPLIHYDEESVAVRMREGYVLAPRALPTFVTMLANATSKGLEPGTSDVLRRLVRPGMAVADVGANIGLLTLVMAHAVGPGGKVIAFEPEATPRSNLEKMKHLNGLSWVEVRDQAVGREAGRLTFHVSEVIGHSSLYALPDAEAARTVEVEVVRLDDVAPAKRLDIVKIDVEGAELDVLAGMKGVIAKSPDLAIIAEFGPEHLARVGQTPAQWFKAFADAGFKPYLIDEATSACAPTDAKAAAKLVSANIAFVRPGGDAERRLLQR</sequence>
<dbReference type="InterPro" id="IPR029063">
    <property type="entry name" value="SAM-dependent_MTases_sf"/>
</dbReference>
<dbReference type="Pfam" id="PF05050">
    <property type="entry name" value="Methyltransf_21"/>
    <property type="match status" value="1"/>
</dbReference>
<dbReference type="PANTHER" id="PTHR34203">
    <property type="entry name" value="METHYLTRANSFERASE, FKBM FAMILY PROTEIN"/>
    <property type="match status" value="1"/>
</dbReference>
<evidence type="ECO:0000259" key="2">
    <source>
        <dbReference type="Pfam" id="PF05050"/>
    </source>
</evidence>
<dbReference type="EMBL" id="QFQZ01000022">
    <property type="protein sequence ID" value="PZR34812.1"/>
    <property type="molecule type" value="Genomic_DNA"/>
</dbReference>
<organism evidence="3 4">
    <name type="scientific">Caulobacter segnis</name>
    <dbReference type="NCBI Taxonomy" id="88688"/>
    <lineage>
        <taxon>Bacteria</taxon>
        <taxon>Pseudomonadati</taxon>
        <taxon>Pseudomonadota</taxon>
        <taxon>Alphaproteobacteria</taxon>
        <taxon>Caulobacterales</taxon>
        <taxon>Caulobacteraceae</taxon>
        <taxon>Caulobacter</taxon>
    </lineage>
</organism>
<reference evidence="3 4" key="1">
    <citation type="submission" date="2017-08" db="EMBL/GenBank/DDBJ databases">
        <title>Infants hospitalized years apart are colonized by the same room-sourced microbial strains.</title>
        <authorList>
            <person name="Brooks B."/>
            <person name="Olm M.R."/>
            <person name="Firek B.A."/>
            <person name="Baker R."/>
            <person name="Thomas B.C."/>
            <person name="Morowitz M.J."/>
            <person name="Banfield J.F."/>
        </authorList>
    </citation>
    <scope>NUCLEOTIDE SEQUENCE [LARGE SCALE GENOMIC DNA]</scope>
    <source>
        <strain evidence="3">S2_003_000_R2_4</strain>
    </source>
</reference>
<evidence type="ECO:0000313" key="3">
    <source>
        <dbReference type="EMBL" id="PZR34812.1"/>
    </source>
</evidence>
<proteinExistence type="predicted"/>
<dbReference type="GO" id="GO:0008168">
    <property type="term" value="F:methyltransferase activity"/>
    <property type="evidence" value="ECO:0007669"/>
    <property type="project" value="UniProtKB-KW"/>
</dbReference>
<dbReference type="Proteomes" id="UP000249393">
    <property type="component" value="Unassembled WGS sequence"/>
</dbReference>
<dbReference type="RefSeq" id="WP_304276815.1">
    <property type="nucleotide sequence ID" value="NZ_QFQZ01000022.1"/>
</dbReference>
<evidence type="ECO:0000256" key="1">
    <source>
        <dbReference type="SAM" id="MobiDB-lite"/>
    </source>
</evidence>
<protein>
    <submittedName>
        <fullName evidence="3">Methyltransferase</fullName>
    </submittedName>
</protein>
<evidence type="ECO:0000313" key="4">
    <source>
        <dbReference type="Proteomes" id="UP000249393"/>
    </source>
</evidence>
<dbReference type="NCBIfam" id="TIGR01444">
    <property type="entry name" value="fkbM_fam"/>
    <property type="match status" value="1"/>
</dbReference>
<dbReference type="Gene3D" id="3.40.50.150">
    <property type="entry name" value="Vaccinia Virus protein VP39"/>
    <property type="match status" value="1"/>
</dbReference>
<dbReference type="PANTHER" id="PTHR34203:SF15">
    <property type="entry name" value="SLL1173 PROTEIN"/>
    <property type="match status" value="1"/>
</dbReference>
<comment type="caution">
    <text evidence="3">The sequence shown here is derived from an EMBL/GenBank/DDBJ whole genome shotgun (WGS) entry which is preliminary data.</text>
</comment>
<feature type="region of interest" description="Disordered" evidence="1">
    <location>
        <begin position="1"/>
        <end position="24"/>
    </location>
</feature>
<dbReference type="InterPro" id="IPR006342">
    <property type="entry name" value="FkbM_mtfrase"/>
</dbReference>
<dbReference type="AlphaFoldDB" id="A0A2W5V6C4"/>
<feature type="domain" description="Methyltransferase FkbM" evidence="2">
    <location>
        <begin position="200"/>
        <end position="361"/>
    </location>
</feature>
<gene>
    <name evidence="3" type="ORF">DI526_09150</name>
</gene>
<dbReference type="InterPro" id="IPR052514">
    <property type="entry name" value="SAM-dependent_MTase"/>
</dbReference>
<accession>A0A2W5V6C4</accession>
<dbReference type="SUPFAM" id="SSF53335">
    <property type="entry name" value="S-adenosyl-L-methionine-dependent methyltransferases"/>
    <property type="match status" value="1"/>
</dbReference>
<name>A0A2W5V6C4_9CAUL</name>
<dbReference type="GO" id="GO:0032259">
    <property type="term" value="P:methylation"/>
    <property type="evidence" value="ECO:0007669"/>
    <property type="project" value="UniProtKB-KW"/>
</dbReference>